<dbReference type="EMBL" id="MDJD01000007">
    <property type="protein sequence ID" value="OEK09147.1"/>
    <property type="molecule type" value="Genomic_DNA"/>
</dbReference>
<feature type="transmembrane region" description="Helical" evidence="1">
    <location>
        <begin position="12"/>
        <end position="32"/>
    </location>
</feature>
<gene>
    <name evidence="2" type="ORF">A8C32_10460</name>
</gene>
<protein>
    <recommendedName>
        <fullName evidence="4">Prepilin-type N-terminal cleavage/methylation domain-containing protein</fullName>
    </recommendedName>
</protein>
<evidence type="ECO:0008006" key="4">
    <source>
        <dbReference type="Google" id="ProtNLM"/>
    </source>
</evidence>
<organism evidence="2 3">
    <name type="scientific">Flavivirga aquatica</name>
    <dbReference type="NCBI Taxonomy" id="1849968"/>
    <lineage>
        <taxon>Bacteria</taxon>
        <taxon>Pseudomonadati</taxon>
        <taxon>Bacteroidota</taxon>
        <taxon>Flavobacteriia</taxon>
        <taxon>Flavobacteriales</taxon>
        <taxon>Flavobacteriaceae</taxon>
        <taxon>Flavivirga</taxon>
    </lineage>
</organism>
<keyword evidence="3" id="KW-1185">Reference proteome</keyword>
<dbReference type="Proteomes" id="UP000095713">
    <property type="component" value="Unassembled WGS sequence"/>
</dbReference>
<keyword evidence="1" id="KW-0472">Membrane</keyword>
<sequence>MKVEKLKSFTILETLLSLMLMGIVITITYTLFNVLGKQMSLFENENASELQYNLFNTTIINDIEKANDFNLVNDNLVLQYYDNSTIEYKVLDNNILRYHAIKTDTFKVNIIKHNFLQEDNANLLDKTFLLTLILLNDTINATYFLNKNKASVINDTYFEGAIENNLLKEGI</sequence>
<dbReference type="OrthoDB" id="1440630at2"/>
<comment type="caution">
    <text evidence="2">The sequence shown here is derived from an EMBL/GenBank/DDBJ whole genome shotgun (WGS) entry which is preliminary data.</text>
</comment>
<evidence type="ECO:0000256" key="1">
    <source>
        <dbReference type="SAM" id="Phobius"/>
    </source>
</evidence>
<evidence type="ECO:0000313" key="3">
    <source>
        <dbReference type="Proteomes" id="UP000095713"/>
    </source>
</evidence>
<dbReference type="RefSeq" id="WP_069828584.1">
    <property type="nucleotide sequence ID" value="NZ_MDJD01000007.1"/>
</dbReference>
<proteinExistence type="predicted"/>
<name>A0A1E5TCS7_9FLAO</name>
<evidence type="ECO:0000313" key="2">
    <source>
        <dbReference type="EMBL" id="OEK09147.1"/>
    </source>
</evidence>
<keyword evidence="1" id="KW-1133">Transmembrane helix</keyword>
<dbReference type="AlphaFoldDB" id="A0A1E5TCS7"/>
<dbReference type="STRING" id="1849968.A8C32_10460"/>
<keyword evidence="1" id="KW-0812">Transmembrane</keyword>
<accession>A0A1E5TCS7</accession>
<reference evidence="2 3" key="1">
    <citation type="submission" date="2016-05" db="EMBL/GenBank/DDBJ databases">
        <title>Draft Genome Sequence of Algibacter sp. Strain SK-16 Isolated from the Surface Water of Aburatsubo Inlet.</title>
        <authorList>
            <person name="Wong S.-K."/>
            <person name="Yoshizawa S."/>
            <person name="Nakajima Y."/>
            <person name="Ogura Y."/>
            <person name="Tetsuya H."/>
            <person name="Hamasaki K."/>
        </authorList>
    </citation>
    <scope>NUCLEOTIDE SEQUENCE [LARGE SCALE GENOMIC DNA]</scope>
    <source>
        <strain evidence="2 3">SK-16</strain>
    </source>
</reference>